<keyword evidence="6 7" id="KW-0472">Membrane</keyword>
<proteinExistence type="inferred from homology"/>
<feature type="transmembrane region" description="Helical" evidence="7">
    <location>
        <begin position="95"/>
        <end position="119"/>
    </location>
</feature>
<dbReference type="PROSITE" id="PS50928">
    <property type="entry name" value="ABC_TM1"/>
    <property type="match status" value="1"/>
</dbReference>
<dbReference type="OrthoDB" id="9812701at2"/>
<evidence type="ECO:0000259" key="8">
    <source>
        <dbReference type="PROSITE" id="PS50928"/>
    </source>
</evidence>
<keyword evidence="2 7" id="KW-0813">Transport</keyword>
<keyword evidence="3" id="KW-1003">Cell membrane</keyword>
<evidence type="ECO:0000256" key="6">
    <source>
        <dbReference type="ARBA" id="ARBA00023136"/>
    </source>
</evidence>
<keyword evidence="4 7" id="KW-0812">Transmembrane</keyword>
<dbReference type="Pfam" id="PF00528">
    <property type="entry name" value="BPD_transp_1"/>
    <property type="match status" value="1"/>
</dbReference>
<comment type="similarity">
    <text evidence="7">Belongs to the binding-protein-dependent transport system permease family.</text>
</comment>
<dbReference type="Proteomes" id="UP000321793">
    <property type="component" value="Unassembled WGS sequence"/>
</dbReference>
<sequence length="293" mass="30674">MSGEATGDLTVDVTSAPTRPWHRLRRSVPGVLGLVIMAVLLVVAVLAWLGALPYDPIAQDAPNRLQRPSGAHWFGTDQFGRDVFSRVAAGLANSVLIAGVAVALSAAVGTLAGVVAGYLRGAVDAVFGGVANVFFAFPPLLLALTLVSVLDRTWFTVALAIAVVYVPIFFRVARGPVLSLREQDFVRAAVSTGQNPWATMALHVLPNISGLVIVQTALSLSWAVLTEASLSFLGLGAPPPAPSLGSMIFESRNIVSIANWTMIAPGIIVVLLVAGLNLLGHGLRDAFDVKGRD</sequence>
<dbReference type="InterPro" id="IPR000515">
    <property type="entry name" value="MetI-like"/>
</dbReference>
<feature type="transmembrane region" description="Helical" evidence="7">
    <location>
        <begin position="257"/>
        <end position="280"/>
    </location>
</feature>
<dbReference type="Pfam" id="PF12911">
    <property type="entry name" value="OppC_N"/>
    <property type="match status" value="1"/>
</dbReference>
<dbReference type="GO" id="GO:0005886">
    <property type="term" value="C:plasma membrane"/>
    <property type="evidence" value="ECO:0007669"/>
    <property type="project" value="UniProtKB-SubCell"/>
</dbReference>
<dbReference type="InterPro" id="IPR025966">
    <property type="entry name" value="OppC_N"/>
</dbReference>
<feature type="transmembrane region" description="Helical" evidence="7">
    <location>
        <begin position="210"/>
        <end position="237"/>
    </location>
</feature>
<dbReference type="CDD" id="cd06261">
    <property type="entry name" value="TM_PBP2"/>
    <property type="match status" value="1"/>
</dbReference>
<dbReference type="EMBL" id="BKBA01000006">
    <property type="protein sequence ID" value="GEQ13569.1"/>
    <property type="molecule type" value="Genomic_DNA"/>
</dbReference>
<dbReference type="SUPFAM" id="SSF161098">
    <property type="entry name" value="MetI-like"/>
    <property type="match status" value="1"/>
</dbReference>
<organism evidence="9 10">
    <name type="scientific">Knoellia locipacati</name>
    <dbReference type="NCBI Taxonomy" id="882824"/>
    <lineage>
        <taxon>Bacteria</taxon>
        <taxon>Bacillati</taxon>
        <taxon>Actinomycetota</taxon>
        <taxon>Actinomycetes</taxon>
        <taxon>Micrococcales</taxon>
        <taxon>Intrasporangiaceae</taxon>
        <taxon>Knoellia</taxon>
    </lineage>
</organism>
<dbReference type="GO" id="GO:0055085">
    <property type="term" value="P:transmembrane transport"/>
    <property type="evidence" value="ECO:0007669"/>
    <property type="project" value="InterPro"/>
</dbReference>
<dbReference type="InterPro" id="IPR035906">
    <property type="entry name" value="MetI-like_sf"/>
</dbReference>
<feature type="domain" description="ABC transmembrane type-1" evidence="8">
    <location>
        <begin position="91"/>
        <end position="280"/>
    </location>
</feature>
<evidence type="ECO:0000256" key="7">
    <source>
        <dbReference type="RuleBase" id="RU363032"/>
    </source>
</evidence>
<dbReference type="PANTHER" id="PTHR43386">
    <property type="entry name" value="OLIGOPEPTIDE TRANSPORT SYSTEM PERMEASE PROTEIN APPC"/>
    <property type="match status" value="1"/>
</dbReference>
<evidence type="ECO:0000256" key="5">
    <source>
        <dbReference type="ARBA" id="ARBA00022989"/>
    </source>
</evidence>
<gene>
    <name evidence="9" type="ORF">KLO01_16160</name>
</gene>
<protein>
    <submittedName>
        <fullName evidence="9">ABC transporter permease</fullName>
    </submittedName>
</protein>
<evidence type="ECO:0000313" key="9">
    <source>
        <dbReference type="EMBL" id="GEQ13569.1"/>
    </source>
</evidence>
<dbReference type="PANTHER" id="PTHR43386:SF1">
    <property type="entry name" value="D,D-DIPEPTIDE TRANSPORT SYSTEM PERMEASE PROTEIN DDPC-RELATED"/>
    <property type="match status" value="1"/>
</dbReference>
<dbReference type="RefSeq" id="WP_147063945.1">
    <property type="nucleotide sequence ID" value="NZ_BAABDN010000001.1"/>
</dbReference>
<keyword evidence="10" id="KW-1185">Reference proteome</keyword>
<keyword evidence="5 7" id="KW-1133">Transmembrane helix</keyword>
<comment type="subcellular location">
    <subcellularLocation>
        <location evidence="1 7">Cell membrane</location>
        <topology evidence="1 7">Multi-pass membrane protein</topology>
    </subcellularLocation>
</comment>
<evidence type="ECO:0000256" key="3">
    <source>
        <dbReference type="ARBA" id="ARBA00022475"/>
    </source>
</evidence>
<feature type="transmembrane region" description="Helical" evidence="7">
    <location>
        <begin position="126"/>
        <end position="147"/>
    </location>
</feature>
<evidence type="ECO:0000313" key="10">
    <source>
        <dbReference type="Proteomes" id="UP000321793"/>
    </source>
</evidence>
<accession>A0A512T051</accession>
<feature type="transmembrane region" description="Helical" evidence="7">
    <location>
        <begin position="153"/>
        <end position="173"/>
    </location>
</feature>
<comment type="caution">
    <text evidence="9">The sequence shown here is derived from an EMBL/GenBank/DDBJ whole genome shotgun (WGS) entry which is preliminary data.</text>
</comment>
<evidence type="ECO:0000256" key="1">
    <source>
        <dbReference type="ARBA" id="ARBA00004651"/>
    </source>
</evidence>
<evidence type="ECO:0000256" key="4">
    <source>
        <dbReference type="ARBA" id="ARBA00022692"/>
    </source>
</evidence>
<evidence type="ECO:0000256" key="2">
    <source>
        <dbReference type="ARBA" id="ARBA00022448"/>
    </source>
</evidence>
<dbReference type="InterPro" id="IPR050366">
    <property type="entry name" value="BP-dependent_transpt_permease"/>
</dbReference>
<name>A0A512T051_9MICO</name>
<feature type="transmembrane region" description="Helical" evidence="7">
    <location>
        <begin position="28"/>
        <end position="49"/>
    </location>
</feature>
<dbReference type="Gene3D" id="1.10.3720.10">
    <property type="entry name" value="MetI-like"/>
    <property type="match status" value="1"/>
</dbReference>
<reference evidence="9 10" key="1">
    <citation type="submission" date="2019-07" db="EMBL/GenBank/DDBJ databases">
        <title>Whole genome shotgun sequence of Knoellia locipacati NBRC 109775.</title>
        <authorList>
            <person name="Hosoyama A."/>
            <person name="Uohara A."/>
            <person name="Ohji S."/>
            <person name="Ichikawa N."/>
        </authorList>
    </citation>
    <scope>NUCLEOTIDE SEQUENCE [LARGE SCALE GENOMIC DNA]</scope>
    <source>
        <strain evidence="9 10">NBRC 109775</strain>
    </source>
</reference>
<dbReference type="AlphaFoldDB" id="A0A512T051"/>